<organism evidence="6 7">
    <name type="scientific">Candidatus Allofournierella pullistercoris</name>
    <dbReference type="NCBI Taxonomy" id="2838597"/>
    <lineage>
        <taxon>Bacteria</taxon>
        <taxon>Bacillati</taxon>
        <taxon>Bacillota</taxon>
        <taxon>Clostridia</taxon>
        <taxon>Eubacteriales</taxon>
        <taxon>Oscillospiraceae</taxon>
        <taxon>Allofournierella</taxon>
    </lineage>
</organism>
<dbReference type="EMBL" id="JAHLFP010000026">
    <property type="protein sequence ID" value="MBU3805951.1"/>
    <property type="molecule type" value="Genomic_DNA"/>
</dbReference>
<reference evidence="6" key="1">
    <citation type="journal article" date="2021" name="PeerJ">
        <title>Extensive microbial diversity within the chicken gut microbiome revealed by metagenomics and culture.</title>
        <authorList>
            <person name="Gilroy R."/>
            <person name="Ravi A."/>
            <person name="Getino M."/>
            <person name="Pursley I."/>
            <person name="Horton D.L."/>
            <person name="Alikhan N.F."/>
            <person name="Baker D."/>
            <person name="Gharbi K."/>
            <person name="Hall N."/>
            <person name="Watson M."/>
            <person name="Adriaenssens E.M."/>
            <person name="Foster-Nyarko E."/>
            <person name="Jarju S."/>
            <person name="Secka A."/>
            <person name="Antonio M."/>
            <person name="Oren A."/>
            <person name="Chaudhuri R.R."/>
            <person name="La Ragione R."/>
            <person name="Hildebrand F."/>
            <person name="Pallen M.J."/>
        </authorList>
    </citation>
    <scope>NUCLEOTIDE SEQUENCE</scope>
    <source>
        <strain evidence="6">B5_2728</strain>
    </source>
</reference>
<name>A0A948T2D7_9FIRM</name>
<protein>
    <submittedName>
        <fullName evidence="6">Aspartate carbamoyltransferase regulatory subunit</fullName>
    </submittedName>
</protein>
<evidence type="ECO:0000313" key="6">
    <source>
        <dbReference type="EMBL" id="MBU3805951.1"/>
    </source>
</evidence>
<sequence>MANIGNLQTGIVIDHIKPGKAMDLYDALELDKLDCTVAIIKNAPSSKMGRKDILKIEGDTPVKLDILGFIDPQLTVNVIQQGKVVEKKTLHLPQKLVNLVRCKNPRCITTVEQELDQVFLLTDPEKGVYRCRWCEHRYDE</sequence>
<feature type="domain" description="Aspartate carbamoyltransferase regulatory subunit N-terminal" evidence="4">
    <location>
        <begin position="3"/>
        <end position="90"/>
    </location>
</feature>
<proteinExistence type="predicted"/>
<dbReference type="AlphaFoldDB" id="A0A948T2D7"/>
<dbReference type="PANTHER" id="PTHR35805">
    <property type="entry name" value="ASPARTATE CARBAMOYLTRANSFERASE REGULATORY CHAIN"/>
    <property type="match status" value="1"/>
</dbReference>
<evidence type="ECO:0000259" key="5">
    <source>
        <dbReference type="Pfam" id="PF02748"/>
    </source>
</evidence>
<evidence type="ECO:0000259" key="4">
    <source>
        <dbReference type="Pfam" id="PF01948"/>
    </source>
</evidence>
<gene>
    <name evidence="6" type="ORF">H9882_03555</name>
</gene>
<keyword evidence="1" id="KW-0479">Metal-binding</keyword>
<comment type="caution">
    <text evidence="6">The sequence shown here is derived from an EMBL/GenBank/DDBJ whole genome shotgun (WGS) entry which is preliminary data.</text>
</comment>
<dbReference type="InterPro" id="IPR036792">
    <property type="entry name" value="Asp_carbatrfase_reg_C_sf"/>
</dbReference>
<reference evidence="6" key="2">
    <citation type="submission" date="2021-04" db="EMBL/GenBank/DDBJ databases">
        <authorList>
            <person name="Gilroy R."/>
        </authorList>
    </citation>
    <scope>NUCLEOTIDE SEQUENCE</scope>
    <source>
        <strain evidence="6">B5_2728</strain>
    </source>
</reference>
<feature type="domain" description="Aspartate carbamoyltransferase regulatory subunit C-terminal" evidence="5">
    <location>
        <begin position="97"/>
        <end position="139"/>
    </location>
</feature>
<dbReference type="Gene3D" id="2.30.30.20">
    <property type="entry name" value="Aspartate carbamoyltransferase regulatory subunit, C-terminal domain"/>
    <property type="match status" value="1"/>
</dbReference>
<keyword evidence="2" id="KW-0862">Zinc</keyword>
<dbReference type="GO" id="GO:0046872">
    <property type="term" value="F:metal ion binding"/>
    <property type="evidence" value="ECO:0007669"/>
    <property type="project" value="UniProtKB-KW"/>
</dbReference>
<dbReference type="Pfam" id="PF02748">
    <property type="entry name" value="PyrI_C"/>
    <property type="match status" value="1"/>
</dbReference>
<dbReference type="Gene3D" id="3.30.70.140">
    <property type="entry name" value="Aspartate carbamoyltransferase regulatory subunit, N-terminal domain"/>
    <property type="match status" value="1"/>
</dbReference>
<dbReference type="GO" id="GO:0009347">
    <property type="term" value="C:aspartate carbamoyltransferase complex"/>
    <property type="evidence" value="ECO:0007669"/>
    <property type="project" value="InterPro"/>
</dbReference>
<dbReference type="InterPro" id="IPR002801">
    <property type="entry name" value="Asp_carbamoylTrfase_reg"/>
</dbReference>
<dbReference type="GO" id="GO:0006207">
    <property type="term" value="P:'de novo' pyrimidine nucleobase biosynthetic process"/>
    <property type="evidence" value="ECO:0007669"/>
    <property type="project" value="InterPro"/>
</dbReference>
<dbReference type="GO" id="GO:0006221">
    <property type="term" value="P:pyrimidine nucleotide biosynthetic process"/>
    <property type="evidence" value="ECO:0007669"/>
    <property type="project" value="UniProtKB-KW"/>
</dbReference>
<dbReference type="Proteomes" id="UP000713596">
    <property type="component" value="Unassembled WGS sequence"/>
</dbReference>
<accession>A0A948T2D7</accession>
<dbReference type="SUPFAM" id="SSF57825">
    <property type="entry name" value="Aspartate carbamoyltransferase, Regulatory-chain, C-terminal domain"/>
    <property type="match status" value="1"/>
</dbReference>
<dbReference type="InterPro" id="IPR036793">
    <property type="entry name" value="Asp_carbatrfase_reg_N_sf"/>
</dbReference>
<evidence type="ECO:0000256" key="1">
    <source>
        <dbReference type="ARBA" id="ARBA00022723"/>
    </source>
</evidence>
<dbReference type="Pfam" id="PF01948">
    <property type="entry name" value="PyrI"/>
    <property type="match status" value="1"/>
</dbReference>
<dbReference type="InterPro" id="IPR020545">
    <property type="entry name" value="Asp_carbamoyltransf_reg_N"/>
</dbReference>
<dbReference type="NCBIfam" id="NF002063">
    <property type="entry name" value="PRK00893.1-3"/>
    <property type="match status" value="1"/>
</dbReference>
<dbReference type="SUPFAM" id="SSF54893">
    <property type="entry name" value="Aspartate carbamoyltransferase, Regulatory-chain, N-terminal domain"/>
    <property type="match status" value="1"/>
</dbReference>
<evidence type="ECO:0000256" key="2">
    <source>
        <dbReference type="ARBA" id="ARBA00022833"/>
    </source>
</evidence>
<dbReference type="PANTHER" id="PTHR35805:SF1">
    <property type="entry name" value="ASPARTATE CARBAMOYLTRANSFERASE REGULATORY CHAIN"/>
    <property type="match status" value="1"/>
</dbReference>
<dbReference type="InterPro" id="IPR020542">
    <property type="entry name" value="Asp_carbamoyltrfase_reg_C"/>
</dbReference>
<evidence type="ECO:0000256" key="3">
    <source>
        <dbReference type="ARBA" id="ARBA00022975"/>
    </source>
</evidence>
<evidence type="ECO:0000313" key="7">
    <source>
        <dbReference type="Proteomes" id="UP000713596"/>
    </source>
</evidence>
<keyword evidence="3" id="KW-0665">Pyrimidine biosynthesis</keyword>